<sequence>MADPRDPGGEPLPGPAGAVPTPPSASATAVAVEPTGIRLAAVLAMLLAALAVLALASGGPLGVGARPLMMLPGAAAMVLGIVAWRWARRKRYRASWMAVMGVLVGGFATLLGSFQFLIVYVLAERFDPEPPQSVRSSQLATLSEQQVLEDAAALAASRLVLLAGRADGVEVTETVPTTRFPSRLAVTTDGEVLITPDGDVLAGIPARTRVSYSTFDDGNHFELALAGPLGGHAWTTDAPTQDPRR</sequence>
<protein>
    <recommendedName>
        <fullName evidence="5">DUF4190 domain-containing protein</fullName>
    </recommendedName>
</protein>
<feature type="transmembrane region" description="Helical" evidence="2">
    <location>
        <begin position="99"/>
        <end position="123"/>
    </location>
</feature>
<feature type="compositionally biased region" description="Low complexity" evidence="1">
    <location>
        <begin position="15"/>
        <end position="25"/>
    </location>
</feature>
<feature type="transmembrane region" description="Helical" evidence="2">
    <location>
        <begin position="36"/>
        <end position="56"/>
    </location>
</feature>
<keyword evidence="2" id="KW-0812">Transmembrane</keyword>
<evidence type="ECO:0008006" key="5">
    <source>
        <dbReference type="Google" id="ProtNLM"/>
    </source>
</evidence>
<feature type="transmembrane region" description="Helical" evidence="2">
    <location>
        <begin position="68"/>
        <end position="87"/>
    </location>
</feature>
<evidence type="ECO:0000313" key="3">
    <source>
        <dbReference type="EMBL" id="GAA2035718.1"/>
    </source>
</evidence>
<comment type="caution">
    <text evidence="3">The sequence shown here is derived from an EMBL/GenBank/DDBJ whole genome shotgun (WGS) entry which is preliminary data.</text>
</comment>
<evidence type="ECO:0000256" key="1">
    <source>
        <dbReference type="SAM" id="MobiDB-lite"/>
    </source>
</evidence>
<reference evidence="3 4" key="1">
    <citation type="journal article" date="2019" name="Int. J. Syst. Evol. Microbiol.">
        <title>The Global Catalogue of Microorganisms (GCM) 10K type strain sequencing project: providing services to taxonomists for standard genome sequencing and annotation.</title>
        <authorList>
            <consortium name="The Broad Institute Genomics Platform"/>
            <consortium name="The Broad Institute Genome Sequencing Center for Infectious Disease"/>
            <person name="Wu L."/>
            <person name="Ma J."/>
        </authorList>
    </citation>
    <scope>NUCLEOTIDE SEQUENCE [LARGE SCALE GENOMIC DNA]</scope>
    <source>
        <strain evidence="3 4">JCM 15672</strain>
    </source>
</reference>
<organism evidence="3 4">
    <name type="scientific">Agromyces tropicus</name>
    <dbReference type="NCBI Taxonomy" id="555371"/>
    <lineage>
        <taxon>Bacteria</taxon>
        <taxon>Bacillati</taxon>
        <taxon>Actinomycetota</taxon>
        <taxon>Actinomycetes</taxon>
        <taxon>Micrococcales</taxon>
        <taxon>Microbacteriaceae</taxon>
        <taxon>Agromyces</taxon>
    </lineage>
</organism>
<evidence type="ECO:0000256" key="2">
    <source>
        <dbReference type="SAM" id="Phobius"/>
    </source>
</evidence>
<keyword evidence="4" id="KW-1185">Reference proteome</keyword>
<accession>A0ABN2UF48</accession>
<name>A0ABN2UF48_9MICO</name>
<keyword evidence="2" id="KW-0472">Membrane</keyword>
<evidence type="ECO:0000313" key="4">
    <source>
        <dbReference type="Proteomes" id="UP001501196"/>
    </source>
</evidence>
<dbReference type="Proteomes" id="UP001501196">
    <property type="component" value="Unassembled WGS sequence"/>
</dbReference>
<dbReference type="RefSeq" id="WP_344372737.1">
    <property type="nucleotide sequence ID" value="NZ_BAAAPW010000002.1"/>
</dbReference>
<feature type="region of interest" description="Disordered" evidence="1">
    <location>
        <begin position="1"/>
        <end position="25"/>
    </location>
</feature>
<dbReference type="EMBL" id="BAAAPW010000002">
    <property type="protein sequence ID" value="GAA2035718.1"/>
    <property type="molecule type" value="Genomic_DNA"/>
</dbReference>
<keyword evidence="2" id="KW-1133">Transmembrane helix</keyword>
<proteinExistence type="predicted"/>
<gene>
    <name evidence="3" type="ORF">GCM10009819_20300</name>
</gene>